<dbReference type="GO" id="GO:0005524">
    <property type="term" value="F:ATP binding"/>
    <property type="evidence" value="ECO:0007669"/>
    <property type="project" value="UniProtKB-KW"/>
</dbReference>
<sequence>MLEIANLQAYYETSHILHDISLSLADGAGVAIVGRNGMGKSTLLKSVMGAGPRVKGTIRLDGRELSALAPFKRCRMGISLVPEDRRIYPHLTVAENIALAGHAKSETGKPYSVEEILDFFPLLKKLALRKGFQLSGGEQQLAAVARAVLPSPSFLLLDEPTEGLAPLIVDSMGEEIRAIRHREKMGLLLAEQNVDFARHCTDHLVVLDVGRIVFSGSWAEFDGNPEIRERHLSL</sequence>
<dbReference type="EMBL" id="UEYP01000018">
    <property type="protein sequence ID" value="SSC65134.1"/>
    <property type="molecule type" value="Genomic_DNA"/>
</dbReference>
<dbReference type="InterPro" id="IPR027417">
    <property type="entry name" value="P-loop_NTPase"/>
</dbReference>
<dbReference type="InterPro" id="IPR017871">
    <property type="entry name" value="ABC_transporter-like_CS"/>
</dbReference>
<evidence type="ECO:0000259" key="6">
    <source>
        <dbReference type="PROSITE" id="PS50893"/>
    </source>
</evidence>
<name>A0A376ABJ3_9HYPH</name>
<comment type="similarity">
    <text evidence="1">Belongs to the ABC transporter superfamily.</text>
</comment>
<feature type="domain" description="ABC transporter" evidence="6">
    <location>
        <begin position="2"/>
        <end position="234"/>
    </location>
</feature>
<keyword evidence="8" id="KW-1185">Reference proteome</keyword>
<evidence type="ECO:0000313" key="7">
    <source>
        <dbReference type="EMBL" id="SSC65134.1"/>
    </source>
</evidence>
<dbReference type="PANTHER" id="PTHR43820:SF2">
    <property type="entry name" value="ABC TRANSPORTER ATP-BINDING PROTEIN"/>
    <property type="match status" value="1"/>
</dbReference>
<dbReference type="InterPro" id="IPR052156">
    <property type="entry name" value="BCAA_Transport_ATP-bd_LivF"/>
</dbReference>
<dbReference type="CDD" id="cd03224">
    <property type="entry name" value="ABC_TM1139_LivF_branched"/>
    <property type="match status" value="1"/>
</dbReference>
<reference evidence="8" key="1">
    <citation type="submission" date="2018-07" db="EMBL/GenBank/DDBJ databases">
        <authorList>
            <person name="Peiro R."/>
            <person name="Begona"/>
            <person name="Cbmso G."/>
            <person name="Lopez M."/>
            <person name="Gonzalez S."/>
        </authorList>
    </citation>
    <scope>NUCLEOTIDE SEQUENCE [LARGE SCALE GENOMIC DNA]</scope>
</reference>
<dbReference type="Proteomes" id="UP000254764">
    <property type="component" value="Unassembled WGS sequence"/>
</dbReference>
<dbReference type="SMART" id="SM00382">
    <property type="entry name" value="AAA"/>
    <property type="match status" value="1"/>
</dbReference>
<dbReference type="PROSITE" id="PS00211">
    <property type="entry name" value="ABC_TRANSPORTER_1"/>
    <property type="match status" value="1"/>
</dbReference>
<dbReference type="PANTHER" id="PTHR43820">
    <property type="entry name" value="HIGH-AFFINITY BRANCHED-CHAIN AMINO ACID TRANSPORT ATP-BINDING PROTEIN LIVF"/>
    <property type="match status" value="1"/>
</dbReference>
<proteinExistence type="inferred from homology"/>
<dbReference type="InterPro" id="IPR003439">
    <property type="entry name" value="ABC_transporter-like_ATP-bd"/>
</dbReference>
<dbReference type="InterPro" id="IPR003593">
    <property type="entry name" value="AAA+_ATPase"/>
</dbReference>
<keyword evidence="4" id="KW-0067">ATP-binding</keyword>
<keyword evidence="3" id="KW-0547">Nucleotide-binding</keyword>
<dbReference type="PROSITE" id="PS50893">
    <property type="entry name" value="ABC_TRANSPORTER_2"/>
    <property type="match status" value="1"/>
</dbReference>
<dbReference type="AlphaFoldDB" id="A0A376ABJ3"/>
<evidence type="ECO:0000256" key="3">
    <source>
        <dbReference type="ARBA" id="ARBA00022741"/>
    </source>
</evidence>
<evidence type="ECO:0000256" key="4">
    <source>
        <dbReference type="ARBA" id="ARBA00022840"/>
    </source>
</evidence>
<gene>
    <name evidence="7" type="ORF">RHIZ70_842</name>
</gene>
<evidence type="ECO:0000256" key="2">
    <source>
        <dbReference type="ARBA" id="ARBA00022448"/>
    </source>
</evidence>
<keyword evidence="2" id="KW-0813">Transport</keyword>
<dbReference type="SUPFAM" id="SSF52540">
    <property type="entry name" value="P-loop containing nucleoside triphosphate hydrolases"/>
    <property type="match status" value="1"/>
</dbReference>
<accession>A0A376ABJ3</accession>
<dbReference type="RefSeq" id="WP_115672269.1">
    <property type="nucleotide sequence ID" value="NZ_UEYP01000018.1"/>
</dbReference>
<protein>
    <recommendedName>
        <fullName evidence="6">ABC transporter domain-containing protein</fullName>
    </recommendedName>
</protein>
<organism evidence="7 8">
    <name type="scientific">Ciceribacter selenitireducens ATCC BAA-1503</name>
    <dbReference type="NCBI Taxonomy" id="1336235"/>
    <lineage>
        <taxon>Bacteria</taxon>
        <taxon>Pseudomonadati</taxon>
        <taxon>Pseudomonadota</taxon>
        <taxon>Alphaproteobacteria</taxon>
        <taxon>Hyphomicrobiales</taxon>
        <taxon>Rhizobiaceae</taxon>
        <taxon>Ciceribacter</taxon>
    </lineage>
</organism>
<evidence type="ECO:0000256" key="1">
    <source>
        <dbReference type="ARBA" id="ARBA00005417"/>
    </source>
</evidence>
<dbReference type="OrthoDB" id="9776369at2"/>
<evidence type="ECO:0000256" key="5">
    <source>
        <dbReference type="ARBA" id="ARBA00022970"/>
    </source>
</evidence>
<dbReference type="GO" id="GO:0015658">
    <property type="term" value="F:branched-chain amino acid transmembrane transporter activity"/>
    <property type="evidence" value="ECO:0007669"/>
    <property type="project" value="TreeGrafter"/>
</dbReference>
<dbReference type="Gene3D" id="3.40.50.300">
    <property type="entry name" value="P-loop containing nucleotide triphosphate hydrolases"/>
    <property type="match status" value="1"/>
</dbReference>
<evidence type="ECO:0000313" key="8">
    <source>
        <dbReference type="Proteomes" id="UP000254764"/>
    </source>
</evidence>
<dbReference type="GO" id="GO:0016887">
    <property type="term" value="F:ATP hydrolysis activity"/>
    <property type="evidence" value="ECO:0007669"/>
    <property type="project" value="InterPro"/>
</dbReference>
<dbReference type="Pfam" id="PF00005">
    <property type="entry name" value="ABC_tran"/>
    <property type="match status" value="1"/>
</dbReference>
<keyword evidence="5" id="KW-0029">Amino-acid transport</keyword>
<dbReference type="GO" id="GO:0015807">
    <property type="term" value="P:L-amino acid transport"/>
    <property type="evidence" value="ECO:0007669"/>
    <property type="project" value="TreeGrafter"/>
</dbReference>